<evidence type="ECO:0000313" key="13">
    <source>
        <dbReference type="EMBL" id="AHI54216.1"/>
    </source>
</evidence>
<dbReference type="EMBL" id="CP006934">
    <property type="protein sequence ID" value="AHI54216.1"/>
    <property type="molecule type" value="Genomic_DNA"/>
</dbReference>
<feature type="active site" description="Proton acceptor" evidence="8 9">
    <location>
        <position position="98"/>
    </location>
</feature>
<dbReference type="PATRIC" id="fig|1276257.3.peg.829"/>
<dbReference type="GO" id="GO:0008270">
    <property type="term" value="F:zinc ion binding"/>
    <property type="evidence" value="ECO:0007669"/>
    <property type="project" value="UniProtKB-UniRule"/>
</dbReference>
<dbReference type="Gene3D" id="3.30.60.20">
    <property type="match status" value="1"/>
</dbReference>
<evidence type="ECO:0000256" key="8">
    <source>
        <dbReference type="HAMAP-Rule" id="MF_00124"/>
    </source>
</evidence>
<feature type="binding site" evidence="8">
    <location>
        <position position="154"/>
    </location>
    <ligand>
        <name>Zn(2+)</name>
        <dbReference type="ChEBI" id="CHEBI:29105"/>
    </ligand>
</feature>
<dbReference type="GO" id="GO:0004797">
    <property type="term" value="F:thymidine kinase activity"/>
    <property type="evidence" value="ECO:0007669"/>
    <property type="project" value="UniProtKB-UniRule"/>
</dbReference>
<keyword evidence="7 8" id="KW-0067">ATP-binding</keyword>
<accession>W6AB55</accession>
<keyword evidence="3 8" id="KW-0237">DNA synthesis</keyword>
<feature type="binding site" evidence="8">
    <location>
        <begin position="18"/>
        <end position="25"/>
    </location>
    <ligand>
        <name>ATP</name>
        <dbReference type="ChEBI" id="CHEBI:30616"/>
    </ligand>
</feature>
<dbReference type="InterPro" id="IPR020633">
    <property type="entry name" value="Thymidine_kinase_CS"/>
</dbReference>
<dbReference type="SUPFAM" id="SSF57716">
    <property type="entry name" value="Glucocorticoid receptor-like (DNA-binding domain)"/>
    <property type="match status" value="1"/>
</dbReference>
<dbReference type="PROSITE" id="PS00603">
    <property type="entry name" value="TK_CELLULAR_TYPE"/>
    <property type="match status" value="1"/>
</dbReference>
<evidence type="ECO:0000313" key="14">
    <source>
        <dbReference type="Proteomes" id="UP000019265"/>
    </source>
</evidence>
<dbReference type="PANTHER" id="PTHR11441">
    <property type="entry name" value="THYMIDINE KINASE"/>
    <property type="match status" value="1"/>
</dbReference>
<dbReference type="AlphaFoldDB" id="W6AB55"/>
<feature type="binding site" evidence="10">
    <location>
        <position position="188"/>
    </location>
    <ligand>
        <name>substrate</name>
    </ligand>
</feature>
<sequence length="200" mass="22684">MLNKYILGKTGWIELITGCMFAGKTEEFIRRLRRHSYAKRRVVAFKPSIDDRYSESKIFSHNGSQLQSYPVKSSADILAKIIEIEKDGEFIDVIGIDELQFLDLDIVDLTQKLADEGKIVIVNGLDKDFKCEPFQNVDRLLVQAEYVDKLSAICHNCGANASRTQRIVNGKPASASEPVILVSGKERYEARCRHCYIKPK</sequence>
<evidence type="ECO:0000256" key="9">
    <source>
        <dbReference type="PIRSR" id="PIRSR035805-1"/>
    </source>
</evidence>
<evidence type="ECO:0000256" key="12">
    <source>
        <dbReference type="RuleBase" id="RU004165"/>
    </source>
</evidence>
<dbReference type="GO" id="GO:0005737">
    <property type="term" value="C:cytoplasm"/>
    <property type="evidence" value="ECO:0007669"/>
    <property type="project" value="UniProtKB-SubCell"/>
</dbReference>
<keyword evidence="14" id="KW-1185">Reference proteome</keyword>
<gene>
    <name evidence="8 13" type="primary">tdk</name>
    <name evidence="13" type="ORF">SSABA_v1c08170</name>
</gene>
<dbReference type="InterPro" id="IPR001267">
    <property type="entry name" value="Thymidine_kinase"/>
</dbReference>
<dbReference type="Gene3D" id="3.40.50.300">
    <property type="entry name" value="P-loop containing nucleotide triphosphate hydrolases"/>
    <property type="match status" value="1"/>
</dbReference>
<dbReference type="OrthoDB" id="9781579at2"/>
<dbReference type="PANTHER" id="PTHR11441:SF0">
    <property type="entry name" value="THYMIDINE KINASE, CYTOSOLIC"/>
    <property type="match status" value="1"/>
</dbReference>
<keyword evidence="8" id="KW-0963">Cytoplasm</keyword>
<evidence type="ECO:0000256" key="2">
    <source>
        <dbReference type="ARBA" id="ARBA00012118"/>
    </source>
</evidence>
<protein>
    <recommendedName>
        <fullName evidence="2 8">Thymidine kinase</fullName>
        <ecNumber evidence="2 8">2.7.1.21</ecNumber>
    </recommendedName>
</protein>
<reference evidence="13 14" key="1">
    <citation type="journal article" date="2014" name="Genome Biol. Evol.">
        <title>Molecular evolution of the substrate utilization strategies and putative virulence factors in mosquito-associated Spiroplasma species.</title>
        <authorList>
            <person name="Chang T.H."/>
            <person name="Lo W.S."/>
            <person name="Ku C."/>
            <person name="Chen L.L."/>
            <person name="Kuo C.H."/>
        </authorList>
    </citation>
    <scope>NUCLEOTIDE SEQUENCE [LARGE SCALE GENOMIC DNA]</scope>
    <source>
        <strain evidence="13">Ar-1343</strain>
    </source>
</reference>
<evidence type="ECO:0000256" key="6">
    <source>
        <dbReference type="ARBA" id="ARBA00022777"/>
    </source>
</evidence>
<dbReference type="eggNOG" id="COG1435">
    <property type="taxonomic scope" value="Bacteria"/>
</dbReference>
<dbReference type="NCBIfam" id="NF003296">
    <property type="entry name" value="PRK04296.1-1"/>
    <property type="match status" value="1"/>
</dbReference>
<comment type="subcellular location">
    <subcellularLocation>
        <location evidence="8">Cytoplasm</location>
    </subcellularLocation>
</comment>
<dbReference type="Pfam" id="PF00265">
    <property type="entry name" value="TK"/>
    <property type="match status" value="1"/>
</dbReference>
<keyword evidence="5 8" id="KW-0547">Nucleotide-binding</keyword>
<keyword evidence="4 8" id="KW-0808">Transferase</keyword>
<dbReference type="RefSeq" id="WP_025251353.1">
    <property type="nucleotide sequence ID" value="NZ_CP006934.1"/>
</dbReference>
<comment type="catalytic activity">
    <reaction evidence="8 11">
        <text>thymidine + ATP = dTMP + ADP + H(+)</text>
        <dbReference type="Rhea" id="RHEA:19129"/>
        <dbReference type="ChEBI" id="CHEBI:15378"/>
        <dbReference type="ChEBI" id="CHEBI:17748"/>
        <dbReference type="ChEBI" id="CHEBI:30616"/>
        <dbReference type="ChEBI" id="CHEBI:63528"/>
        <dbReference type="ChEBI" id="CHEBI:456216"/>
        <dbReference type="EC" id="2.7.1.21"/>
    </reaction>
</comment>
<evidence type="ECO:0000256" key="5">
    <source>
        <dbReference type="ARBA" id="ARBA00022741"/>
    </source>
</evidence>
<dbReference type="SUPFAM" id="SSF52540">
    <property type="entry name" value="P-loop containing nucleoside triphosphate hydrolases"/>
    <property type="match status" value="1"/>
</dbReference>
<dbReference type="KEGG" id="ssab:SSABA_v1c08170"/>
<dbReference type="HAMAP" id="MF_00124">
    <property type="entry name" value="Thymidine_kinase"/>
    <property type="match status" value="1"/>
</dbReference>
<feature type="binding site" evidence="8">
    <location>
        <position position="192"/>
    </location>
    <ligand>
        <name>Zn(2+)</name>
        <dbReference type="ChEBI" id="CHEBI:29105"/>
    </ligand>
</feature>
<keyword evidence="8" id="KW-0862">Zinc</keyword>
<dbReference type="GO" id="GO:0046104">
    <property type="term" value="P:thymidine metabolic process"/>
    <property type="evidence" value="ECO:0007669"/>
    <property type="project" value="TreeGrafter"/>
</dbReference>
<proteinExistence type="inferred from homology"/>
<keyword evidence="6 8" id="KW-0418">Kinase</keyword>
<comment type="similarity">
    <text evidence="1 8 12">Belongs to the thymidine kinase family.</text>
</comment>
<dbReference type="GO" id="GO:0005524">
    <property type="term" value="F:ATP binding"/>
    <property type="evidence" value="ECO:0007669"/>
    <property type="project" value="UniProtKB-UniRule"/>
</dbReference>
<dbReference type="STRING" id="1276257.SSABA_v1c08170"/>
<organism evidence="13 14">
    <name type="scientific">Spiroplasma sabaudiense Ar-1343</name>
    <dbReference type="NCBI Taxonomy" id="1276257"/>
    <lineage>
        <taxon>Bacteria</taxon>
        <taxon>Bacillati</taxon>
        <taxon>Mycoplasmatota</taxon>
        <taxon>Mollicutes</taxon>
        <taxon>Entomoplasmatales</taxon>
        <taxon>Spiroplasmataceae</taxon>
        <taxon>Spiroplasma</taxon>
    </lineage>
</organism>
<dbReference type="PIRSF" id="PIRSF035805">
    <property type="entry name" value="TK_cell"/>
    <property type="match status" value="1"/>
</dbReference>
<comment type="subunit">
    <text evidence="8">Homotetramer.</text>
</comment>
<evidence type="ECO:0000256" key="10">
    <source>
        <dbReference type="PIRSR" id="PIRSR035805-2"/>
    </source>
</evidence>
<dbReference type="InterPro" id="IPR027417">
    <property type="entry name" value="P-loop_NTPase"/>
</dbReference>
<feature type="binding site" evidence="8">
    <location>
        <position position="157"/>
    </location>
    <ligand>
        <name>Zn(2+)</name>
        <dbReference type="ChEBI" id="CHEBI:29105"/>
    </ligand>
</feature>
<dbReference type="GO" id="GO:0071897">
    <property type="term" value="P:DNA biosynthetic process"/>
    <property type="evidence" value="ECO:0007669"/>
    <property type="project" value="UniProtKB-KW"/>
</dbReference>
<evidence type="ECO:0000256" key="11">
    <source>
        <dbReference type="RuleBase" id="RU000544"/>
    </source>
</evidence>
<feature type="binding site" evidence="8">
    <location>
        <position position="195"/>
    </location>
    <ligand>
        <name>Zn(2+)</name>
        <dbReference type="ChEBI" id="CHEBI:29105"/>
    </ligand>
</feature>
<evidence type="ECO:0000256" key="4">
    <source>
        <dbReference type="ARBA" id="ARBA00022679"/>
    </source>
</evidence>
<evidence type="ECO:0000256" key="7">
    <source>
        <dbReference type="ARBA" id="ARBA00022840"/>
    </source>
</evidence>
<keyword evidence="8" id="KW-0479">Metal-binding</keyword>
<name>W6AB55_9MOLU</name>
<dbReference type="Proteomes" id="UP000019265">
    <property type="component" value="Chromosome"/>
</dbReference>
<dbReference type="EC" id="2.7.1.21" evidence="2 8"/>
<feature type="binding site" evidence="8">
    <location>
        <begin position="97"/>
        <end position="100"/>
    </location>
    <ligand>
        <name>ATP</name>
        <dbReference type="ChEBI" id="CHEBI:30616"/>
    </ligand>
</feature>
<dbReference type="HOGENOM" id="CLU_064400_3_0_14"/>
<evidence type="ECO:0000256" key="3">
    <source>
        <dbReference type="ARBA" id="ARBA00022634"/>
    </source>
</evidence>
<evidence type="ECO:0000256" key="1">
    <source>
        <dbReference type="ARBA" id="ARBA00007587"/>
    </source>
</evidence>